<dbReference type="PANTHER" id="PTHR46060:SF1">
    <property type="entry name" value="MARINER MOS1 TRANSPOSASE-LIKE PROTEIN"/>
    <property type="match status" value="1"/>
</dbReference>
<dbReference type="Gene3D" id="3.30.420.10">
    <property type="entry name" value="Ribonuclease H-like superfamily/Ribonuclease H"/>
    <property type="match status" value="1"/>
</dbReference>
<dbReference type="GO" id="GO:0003676">
    <property type="term" value="F:nucleic acid binding"/>
    <property type="evidence" value="ECO:0007669"/>
    <property type="project" value="InterPro"/>
</dbReference>
<dbReference type="PANTHER" id="PTHR46060">
    <property type="entry name" value="MARINER MOS1 TRANSPOSASE-LIKE PROTEIN"/>
    <property type="match status" value="1"/>
</dbReference>
<proteinExistence type="predicted"/>
<sequence>KKYLEMLKWDVLPHPPYLPDIAPSDYYLFRSVEYGLAKQRFQSYEHTKNWIDWWIASKDELFFQRGIRMLPERWEKIVASDGQ</sequence>
<dbReference type="Proteomes" id="UP000000311">
    <property type="component" value="Unassembled WGS sequence"/>
</dbReference>
<dbReference type="OrthoDB" id="10032414at2759"/>
<feature type="non-terminal residue" evidence="1">
    <location>
        <position position="83"/>
    </location>
</feature>
<name>E2ALA7_CAMFO</name>
<dbReference type="GO" id="GO:0032259">
    <property type="term" value="P:methylation"/>
    <property type="evidence" value="ECO:0007669"/>
    <property type="project" value="UniProtKB-KW"/>
</dbReference>
<gene>
    <name evidence="1" type="ORF">EAG_13829</name>
</gene>
<evidence type="ECO:0000313" key="2">
    <source>
        <dbReference type="Proteomes" id="UP000000311"/>
    </source>
</evidence>
<protein>
    <submittedName>
        <fullName evidence="1">Histone-lysine N-methyltransferase SETMAR</fullName>
    </submittedName>
</protein>
<dbReference type="OMA" id="WWIASKD"/>
<keyword evidence="2" id="KW-1185">Reference proteome</keyword>
<dbReference type="AlphaFoldDB" id="E2ALA7"/>
<dbReference type="InParanoid" id="E2ALA7"/>
<evidence type="ECO:0000313" key="1">
    <source>
        <dbReference type="EMBL" id="EFN65786.1"/>
    </source>
</evidence>
<dbReference type="InterPro" id="IPR052709">
    <property type="entry name" value="Transposase-MT_Hybrid"/>
</dbReference>
<reference evidence="1 2" key="1">
    <citation type="journal article" date="2010" name="Science">
        <title>Genomic comparison of the ants Camponotus floridanus and Harpegnathos saltator.</title>
        <authorList>
            <person name="Bonasio R."/>
            <person name="Zhang G."/>
            <person name="Ye C."/>
            <person name="Mutti N.S."/>
            <person name="Fang X."/>
            <person name="Qin N."/>
            <person name="Donahue G."/>
            <person name="Yang P."/>
            <person name="Li Q."/>
            <person name="Li C."/>
            <person name="Zhang P."/>
            <person name="Huang Z."/>
            <person name="Berger S.L."/>
            <person name="Reinberg D."/>
            <person name="Wang J."/>
            <person name="Liebig J."/>
        </authorList>
    </citation>
    <scope>NUCLEOTIDE SEQUENCE [LARGE SCALE GENOMIC DNA]</scope>
    <source>
        <strain evidence="2">C129</strain>
    </source>
</reference>
<feature type="non-terminal residue" evidence="1">
    <location>
        <position position="1"/>
    </location>
</feature>
<keyword evidence="1" id="KW-0489">Methyltransferase</keyword>
<keyword evidence="1" id="KW-0808">Transferase</keyword>
<dbReference type="InterPro" id="IPR036397">
    <property type="entry name" value="RNaseH_sf"/>
</dbReference>
<organism evidence="2">
    <name type="scientific">Camponotus floridanus</name>
    <name type="common">Florida carpenter ant</name>
    <dbReference type="NCBI Taxonomy" id="104421"/>
    <lineage>
        <taxon>Eukaryota</taxon>
        <taxon>Metazoa</taxon>
        <taxon>Ecdysozoa</taxon>
        <taxon>Arthropoda</taxon>
        <taxon>Hexapoda</taxon>
        <taxon>Insecta</taxon>
        <taxon>Pterygota</taxon>
        <taxon>Neoptera</taxon>
        <taxon>Endopterygota</taxon>
        <taxon>Hymenoptera</taxon>
        <taxon>Apocrita</taxon>
        <taxon>Aculeata</taxon>
        <taxon>Formicoidea</taxon>
        <taxon>Formicidae</taxon>
        <taxon>Formicinae</taxon>
        <taxon>Camponotus</taxon>
    </lineage>
</organism>
<accession>E2ALA7</accession>
<dbReference type="EMBL" id="GL440570">
    <property type="protein sequence ID" value="EFN65786.1"/>
    <property type="molecule type" value="Genomic_DNA"/>
</dbReference>
<dbReference type="GO" id="GO:0008168">
    <property type="term" value="F:methyltransferase activity"/>
    <property type="evidence" value="ECO:0007669"/>
    <property type="project" value="UniProtKB-KW"/>
</dbReference>